<evidence type="ECO:0000256" key="5">
    <source>
        <dbReference type="PROSITE-ProRule" id="PRU00104"/>
    </source>
</evidence>
<protein>
    <recommendedName>
        <fullName evidence="13">UBA domain-containing protein</fullName>
    </recommendedName>
</protein>
<dbReference type="GO" id="GO:0004842">
    <property type="term" value="F:ubiquitin-protein transferase activity"/>
    <property type="evidence" value="ECO:0007669"/>
    <property type="project" value="InterPro"/>
</dbReference>
<organism evidence="11 12">
    <name type="scientific">Stentor coeruleus</name>
    <dbReference type="NCBI Taxonomy" id="5963"/>
    <lineage>
        <taxon>Eukaryota</taxon>
        <taxon>Sar</taxon>
        <taxon>Alveolata</taxon>
        <taxon>Ciliophora</taxon>
        <taxon>Postciliodesmatophora</taxon>
        <taxon>Heterotrichea</taxon>
        <taxon>Heterotrichida</taxon>
        <taxon>Stentoridae</taxon>
        <taxon>Stentor</taxon>
    </lineage>
</organism>
<dbReference type="SUPFAM" id="SSF56204">
    <property type="entry name" value="Hect, E3 ligase catalytic domain"/>
    <property type="match status" value="1"/>
</dbReference>
<reference evidence="11 12" key="1">
    <citation type="submission" date="2016-11" db="EMBL/GenBank/DDBJ databases">
        <title>The macronuclear genome of Stentor coeruleus: a giant cell with tiny introns.</title>
        <authorList>
            <person name="Slabodnick M."/>
            <person name="Ruby J.G."/>
            <person name="Reiff S.B."/>
            <person name="Swart E.C."/>
            <person name="Gosai S."/>
            <person name="Prabakaran S."/>
            <person name="Witkowska E."/>
            <person name="Larue G.E."/>
            <person name="Fisher S."/>
            <person name="Freeman R.M."/>
            <person name="Gunawardena J."/>
            <person name="Chu W."/>
            <person name="Stover N.A."/>
            <person name="Gregory B.D."/>
            <person name="Nowacki M."/>
            <person name="Derisi J."/>
            <person name="Roy S.W."/>
            <person name="Marshall W.F."/>
            <person name="Sood P."/>
        </authorList>
    </citation>
    <scope>NUCLEOTIDE SEQUENCE [LARGE SCALE GENOMIC DNA]</scope>
    <source>
        <strain evidence="11">WM001</strain>
    </source>
</reference>
<keyword evidence="1" id="KW-0479">Metal-binding</keyword>
<evidence type="ECO:0000259" key="10">
    <source>
        <dbReference type="PROSITE" id="PS50237"/>
    </source>
</evidence>
<dbReference type="OrthoDB" id="290242at2759"/>
<dbReference type="InterPro" id="IPR036443">
    <property type="entry name" value="Znf_RanBP2_sf"/>
</dbReference>
<comment type="caution">
    <text evidence="11">The sequence shown here is derived from an EMBL/GenBank/DDBJ whole genome shotgun (WGS) entry which is preliminary data.</text>
</comment>
<dbReference type="Gene3D" id="3.30.2410.10">
    <property type="entry name" value="Hect, E3 ligase catalytic domain"/>
    <property type="match status" value="1"/>
</dbReference>
<evidence type="ECO:0000259" key="9">
    <source>
        <dbReference type="PROSITE" id="PS50199"/>
    </source>
</evidence>
<feature type="compositionally biased region" description="Basic and acidic residues" evidence="8">
    <location>
        <begin position="813"/>
        <end position="831"/>
    </location>
</feature>
<evidence type="ECO:0000256" key="8">
    <source>
        <dbReference type="SAM" id="MobiDB-lite"/>
    </source>
</evidence>
<dbReference type="PROSITE" id="PS50237">
    <property type="entry name" value="HECT"/>
    <property type="match status" value="1"/>
</dbReference>
<dbReference type="Pfam" id="PF00632">
    <property type="entry name" value="HECT"/>
    <property type="match status" value="1"/>
</dbReference>
<keyword evidence="3 5" id="KW-0833">Ubl conjugation pathway</keyword>
<feature type="region of interest" description="Disordered" evidence="8">
    <location>
        <begin position="4348"/>
        <end position="4371"/>
    </location>
</feature>
<feature type="compositionally biased region" description="Polar residues" evidence="8">
    <location>
        <begin position="762"/>
        <end position="772"/>
    </location>
</feature>
<gene>
    <name evidence="11" type="ORF">SteCoe_18941</name>
</gene>
<keyword evidence="7" id="KW-0175">Coiled coil</keyword>
<keyword evidence="12" id="KW-1185">Reference proteome</keyword>
<feature type="active site" description="Glycyl thioester intermediate" evidence="5">
    <location>
        <position position="4316"/>
    </location>
</feature>
<evidence type="ECO:0000256" key="4">
    <source>
        <dbReference type="ARBA" id="ARBA00022833"/>
    </source>
</evidence>
<evidence type="ECO:0000256" key="3">
    <source>
        <dbReference type="ARBA" id="ARBA00022786"/>
    </source>
</evidence>
<sequence length="4371" mass="501181">MSVLENGMDEILTHNERNVSDDLEWACLASFKFINNPRGCESLGDELNWSLLDKYFGILNYKPEHYANAKQSSIKDWEKQIESLSAQSSKEVKEYYTRLMDFYVDISNSTQNVRSNIQSKPVDDEYTDQLKEHTATPWVISGLPGIDPTSWPFSLDNLIEKLVSFPPLMFWMEPFDLQFELIEKIKGFIRKHKDDVELVAKALKVMLLFAYLSGNGTKLAIAYAEVWEYCMKKNVPEEVIEDLSAAVAPHVNMIKKIIDFENSMHYSKPGSLLGKFSAAQNTKYQKNQNCWNTSITTDGEYIYLLVSTSGGGKFKIGTGEGGTLCGKVYLYKAIEKAEEAAWTYCKGKLYMKSSFREVGVVSIICPNTFKNEGLLQLYCPDLFGNPTKQALNKYYPLLSDGEALFVVGVKLDKVAQKVEEKKEEEKKTEEKKEEVKSEENNEEAKLKKEEPNPDEKKDESKPEENKEEPKPEEKKEEPKPEEKKEEPKPEEKKDEPKSEEKKEEPKPEEKKEEPKPEEKSEEPKPEEKKEEPKPEEKKEEPKPEEKKEEPKPEEKKEEPKPEEKKEEPKPEEKKEEPKPEDKKEEPKPEDKKEEPKPEEKKDEPMPEEKKEEPKPEEKREEPKPEEKKEEPKPEEKKDEPKPEEKKDEPKPEEKKDEPKPEEKKEDPKPEDKKEDSKPEDKKEEPKPEGYQEEPKPEDKKEEPKPEDKKEEPKPEGNQEEPKPEDKKEEPKPEGNQEVPKIEEPKSLESKIEPKPEDDKIQSLPQSGDQIKSQDVAEIPKDPSQPELQDVPQVSQNKSQPAKPDIPKKSQPKKPVDKKSEKKEIPKKEEKKDDPNLCQFILYKFDVSHLHSDPRPQQKFSELAKELYEGFSCYFSMSECQRALAINNDDIELAATWLIENGENERGKKIVTCEQLTLLCEANITSYSIGKLQKPEISLKSDTILSLELVSRGEWTMNKDQITLHFLNPDGGSATARVFSVHPKDTKVLFIDSNVLPNTINQVADIKQDPDYWGKYTKEKQPHTYKGSHICNRDCDKAFTIESVACYDISNQKFYVSALNGNTGIQFSIYADQLSLKDRIKTKNYTLGNEKLELFISQGFTLIQECEIHKFTLPWKWLRWTSVYSRAILRYTKLLKASIEDEKIKTIQKVIEKLQARVKKLKIFEEKTILASLKITPINIIKNKNKKDESVQYLIKEKAKTDGLKNSTEKPMVSIENSKESVFMLESSEKTLKVLLKLVDDEKIQDIIMHMIYLWITHSRPVLSLEVAKIFNEVLERMTLCENFELRDIAWRIVNIGWETVCNSQEREKFWFKRIIDGSSLSLPIMKRKDSFIYNMKNSPKPLNYYMLYTDCTDPLLMWYLKNVYSIALAIPERSYSTYIKENLKVMIDKASENDITTASIISFVSSDNIAPISKRNNLSHLLQDSWETFENLLISSLGDPSSNTAHALFEILIYLCKDSFAEDKNPAEKMSELLNSLISKLVAIIGDRPTTLYSKWFGFLRNFVIQCLSYSYNKSSNLTKNLIQIIGKIKKFFTIEGKNLLQYLSNSFAAGADMAQEKIFETSHPYQRGKQHISETISFPGAIAVCIEIDPRSQTDNLNDYLSLSSTENSNFSNFSGELFGSSFKLSGKIAINNQLILQGDQIKIDFNAAGQHREESNSSRWGFKIKIKPYYGEPMLLLTDSSNSSLLSKIALRFGGELNLFQWISTFNWISFAISERLRFDLANLNKDNSPILSWPIFEGGLTDLKIESFITKDQNLWIYKQVDLPAAKELTVENLLADLPFEHKEQLKLLYDGKHQVCSLVKEMRKVQSYSERYHAERMRQNFKEPDKKLWENIELVILYTMLYHTHEKKELEEIFDFNQTVDNAYIKDQLRLCGKKINEIIAWMLKQVQTIKEKQHAVEDVIEMKAKLLAEKKPPVEEKKAPKFVIPKKKTNVKRMSLSKAKPKKVEKPPVPVKKPELDAKDKETILKIFSDRLTGNIQLIKDLCGSFDVKYEEGTAFITNLFEKIWTQNEDSFPNPYQKVANLVYSRLLILLYFNQNFEETVKIQIEEKEEEIILPILKRAHTEETSENQLKIAEMRKWVDSYKKWKEWKDPKPEMEQKSPLSAVYNLIIAENVPNTLLVQSYEQGLIAGKRVIDLQSLSDFISIVHLTPALRLGLGILPSPSIYSSINSCGKQLRTYLNEQANKIIKMLFADLSSLINSIKASRDAVKSQSFHLKKDSKLLSSQFQFTEIYINHQLRLIVSLLSDIYSLIKTEAYCESIILGLNHEDILSTLINIFLYSSTLNHSKLAMTVSSGVKLIFIAFINASHNSLSYEFKEKLQQEIMATLIQFFDSLNCGNKGVKAQVQEGKEVDNSPKIEKLLTLAFEMVISTGLHKYSEKISLTRCLSNIILNTSNPNIIRLASRICKIMLKEVTPESLSNTFILNLFEKIGDYASYHFKAKPCEKSPKYVVLLHSCTSDEDVEFLFPVLKNWEDNFPNSKLTVSKSEEEASIPEDSLNMDDIYSSEIFGAIPFDLDGMKSLSAYNRLISTESSRGGRKRASQRGKGITRKTTAKKTNTVAASLAKLEKVFDDMNKAFEDIKDGDTEEEKERKNNEKGFISKIKGTIKEAQTIAGCLLNKGMAQLGDQMSLDQAIVLALMVKENQMQMMVDTKHKLPVLPVNPYAKVLQEASATEVIKSKKPVQISICELSVFQKIDYLMETFPSSQLLKSSEKLSGVIIRTYSRPFLQKSMQTGGSISLCIQELLELLCALLESPMWYEEIQKTVIQSLGNVNEESSSTLGALVAYGGWQDIIRPGSGILIESNNTLSKQVVIQGGDLSGFKSSLILVEEESNYALKTFQLSEMSLARPKLIQKVPVSHDLLVETFVKLNGNSDWVETAKRQVLLIASQIDWNSWLAKDPTQAGVFIGALQEMIKQSPIEKTQDYWEHKLIQVWERLADREISLFISPQDEVKSLPSDGFLLSIEDSGDNLLGFTLPASSYLTFHPQLSTAVSDLNNHKMLKYWEKYIIPRIQDYVRSSFKPIEMDYFFAQLRQPLRIGDVHKACEVANVLCDYRLPSGIVLPDQKHDWSALVMDEVQIGKSCIVKITDKLLQQQEAQVIKRMHAQGVVQFPVIIRAIDSRAACLLVEFYDHERLEMHMVWMPISCVHPSEVHVPMLNQIKDLESLYKDLNGKVSAIYAKKILEQSLSGIQKNLLDLMDTLKYACWDDLHHDRVEGWRFCRPDYFSSNSKNTSSSLQYYIHHAEDTQFYTPKLNWIEEQVVPGREASLVEWCVISWHQLRDEMAESARILDIVEVATALMGPQLPLPSTPENIIAESNLERKYFPLHYQDSNFCGLVLCFKQDAFLCSNSKLQFFADPEGSELIYEVKAGAQGRGNLCPIVFKTGKVWCTHFSFIDIKCSQYNTNFSGPSTLNCRVYGIPEGWTVTIWLTEVLSATLSKIPNGDNICLMHSLEDSICEFLEGSHSPTPVRQILFRLMIRIARRLRFMNSVNPVGMGIKKEWLQGLVNEMNILRDAEFTGTGTLYSSYIQDGVELINTLLLPWDVNTKNENNLQVETSPWIMNNYYTLIFLNYFRHEGSLTPNLHSEALSLLNHDQFSTLLLLENVQETQREKIEQILSKHKLRIVSTKNDIVFFDNKCIIIADGFSTQYYQETNFIEEVKVEEKEEDNKEAEIWNCDRCTFVNSMDNPICVMCENPKPIIEVKPKIPQIDIRDIENKLASKKSDTLDDLSKTLSTELSCTAQVLKHSEEDLINKALQTRVLIENKLVTEFDKAFESVWMELKDILADEMHKAKSKFIELASTSAYSLFKQLQSKGVDLWLQKTLTVTEKVLTRKQLECLTDYVENKICQQTRASLYLPPANIRFPIDNVISINHSMTFRPAGLAGITIEQIRYNWALIRVFNRYIFDSIGLCNLTQHSLLPRESLSLSLASALSELRALVVFPVKIEVQQQVFALTSVMRESAPKVILERLKFTDERAKKMINFTKAFEQLKDVNPALLRPPKPQGADPFISFEVVFKGELVVGEAGPYRQFFADISKEIQNPNSEILCPTPNNVGKSGEGTYKYTIKPNGNSLLILLMYEFLGLLMGCCVRTGTRMTLDLPSFFWKPLVGMNLRFDDLVEIDAPAAEMLKFMESAPPELFEESFENFSTKLSDMSLVDLIDNGKSIPVTYENKKSFINAVLKVRFQESTKQTKALREGMAKVVPIGLLNLITWKQLEEWVSGKPTVDIELLKRHTRYSGGLSETSPRVIWFWEVLNEFSQEELSKFIKFSWGQERLPSNDEEYSRTHTRLMIKPSLNQEHKDGALPKADTCFFNLEIPDYSSKEVLRNKLRYGFLTDCESMNADNPLSEQQEAGMYREDHYSGEEE</sequence>
<feature type="domain" description="RanBP2-type" evidence="9">
    <location>
        <begin position="3673"/>
        <end position="3703"/>
    </location>
</feature>
<name>A0A1R2BVX4_9CILI</name>
<dbReference type="EMBL" id="MPUH01000410">
    <property type="protein sequence ID" value="OMJ80735.1"/>
    <property type="molecule type" value="Genomic_DNA"/>
</dbReference>
<feature type="domain" description="HECT" evidence="10">
    <location>
        <begin position="3999"/>
        <end position="4349"/>
    </location>
</feature>
<evidence type="ECO:0000256" key="7">
    <source>
        <dbReference type="SAM" id="Coils"/>
    </source>
</evidence>
<dbReference type="PROSITE" id="PS50199">
    <property type="entry name" value="ZF_RANBP2_2"/>
    <property type="match status" value="1"/>
</dbReference>
<feature type="coiled-coil region" evidence="7">
    <location>
        <begin position="67"/>
        <end position="94"/>
    </location>
</feature>
<evidence type="ECO:0000256" key="6">
    <source>
        <dbReference type="PROSITE-ProRule" id="PRU00322"/>
    </source>
</evidence>
<dbReference type="SMART" id="SM00547">
    <property type="entry name" value="ZnF_RBZ"/>
    <property type="match status" value="1"/>
</dbReference>
<keyword evidence="2 6" id="KW-0863">Zinc-finger</keyword>
<dbReference type="GO" id="GO:0008270">
    <property type="term" value="F:zinc ion binding"/>
    <property type="evidence" value="ECO:0007669"/>
    <property type="project" value="UniProtKB-KW"/>
</dbReference>
<evidence type="ECO:0000313" key="12">
    <source>
        <dbReference type="Proteomes" id="UP000187209"/>
    </source>
</evidence>
<dbReference type="InterPro" id="IPR000569">
    <property type="entry name" value="HECT_dom"/>
</dbReference>
<dbReference type="PROSITE" id="PS01358">
    <property type="entry name" value="ZF_RANBP2_1"/>
    <property type="match status" value="1"/>
</dbReference>
<accession>A0A1R2BVX4</accession>
<proteinExistence type="predicted"/>
<dbReference type="Gene3D" id="4.10.1060.10">
    <property type="entry name" value="Zinc finger, RanBP2-type"/>
    <property type="match status" value="1"/>
</dbReference>
<feature type="compositionally biased region" description="Basic and acidic residues" evidence="8">
    <location>
        <begin position="4360"/>
        <end position="4371"/>
    </location>
</feature>
<feature type="compositionally biased region" description="Basic and acidic residues" evidence="8">
    <location>
        <begin position="418"/>
        <end position="760"/>
    </location>
</feature>
<evidence type="ECO:0000313" key="11">
    <source>
        <dbReference type="EMBL" id="OMJ80735.1"/>
    </source>
</evidence>
<dbReference type="InterPro" id="IPR035983">
    <property type="entry name" value="Hect_E3_ubiquitin_ligase"/>
</dbReference>
<keyword evidence="4" id="KW-0862">Zinc</keyword>
<feature type="region of interest" description="Disordered" evidence="8">
    <location>
        <begin position="418"/>
        <end position="831"/>
    </location>
</feature>
<dbReference type="PANTHER" id="PTHR46435">
    <property type="entry name" value="E3 UBIQUITIN-PROTEIN LIGASE HECTD4-RELATED"/>
    <property type="match status" value="1"/>
</dbReference>
<dbReference type="SMART" id="SM00119">
    <property type="entry name" value="HECTc"/>
    <property type="match status" value="1"/>
</dbReference>
<dbReference type="Proteomes" id="UP000187209">
    <property type="component" value="Unassembled WGS sequence"/>
</dbReference>
<evidence type="ECO:0000256" key="1">
    <source>
        <dbReference type="ARBA" id="ARBA00022723"/>
    </source>
</evidence>
<dbReference type="Gene3D" id="3.90.1750.10">
    <property type="entry name" value="Hect, E3 ligase catalytic domains"/>
    <property type="match status" value="1"/>
</dbReference>
<dbReference type="Gene3D" id="3.30.2160.10">
    <property type="entry name" value="Hect, E3 ligase catalytic domain"/>
    <property type="match status" value="1"/>
</dbReference>
<evidence type="ECO:0000256" key="2">
    <source>
        <dbReference type="ARBA" id="ARBA00022771"/>
    </source>
</evidence>
<evidence type="ECO:0008006" key="13">
    <source>
        <dbReference type="Google" id="ProtNLM"/>
    </source>
</evidence>
<dbReference type="InterPro" id="IPR001876">
    <property type="entry name" value="Znf_RanBP2"/>
</dbReference>
<dbReference type="InterPro" id="IPR043366">
    <property type="entry name" value="HECTD4"/>
</dbReference>
<dbReference type="PANTHER" id="PTHR46435:SF1">
    <property type="entry name" value="E3 UBIQUITIN-PROTEIN LIGASE HECTD4-RELATED"/>
    <property type="match status" value="1"/>
</dbReference>
<dbReference type="SUPFAM" id="SSF90209">
    <property type="entry name" value="Ran binding protein zinc finger-like"/>
    <property type="match status" value="1"/>
</dbReference>